<evidence type="ECO:0000256" key="1">
    <source>
        <dbReference type="ARBA" id="ARBA00005091"/>
    </source>
</evidence>
<evidence type="ECO:0000313" key="13">
    <source>
        <dbReference type="Proteomes" id="UP001327986"/>
    </source>
</evidence>
<dbReference type="GO" id="GO:0016829">
    <property type="term" value="F:lyase activity"/>
    <property type="evidence" value="ECO:0007669"/>
    <property type="project" value="UniProtKB-KW"/>
</dbReference>
<dbReference type="Gene3D" id="3.20.20.70">
    <property type="entry name" value="Aldolase class I"/>
    <property type="match status" value="1"/>
</dbReference>
<dbReference type="InterPro" id="IPR011060">
    <property type="entry name" value="RibuloseP-bd_barrel"/>
</dbReference>
<dbReference type="AlphaFoldDB" id="A0AB38ZA25"/>
<dbReference type="GO" id="GO:0000107">
    <property type="term" value="F:imidazoleglycerol-phosphate synthase activity"/>
    <property type="evidence" value="ECO:0007669"/>
    <property type="project" value="InterPro"/>
</dbReference>
<gene>
    <name evidence="12" type="ORF">VLL09_00715</name>
</gene>
<evidence type="ECO:0000256" key="3">
    <source>
        <dbReference type="ARBA" id="ARBA00011152"/>
    </source>
</evidence>
<sequence>MNKTDGDKVNPIKIIPCLDVKNNRVTKAIEFTRMADSFDPAEAALAYSGQGADELAFLDMTAVLEGSAIHTDWVKKIIGNTDLPLLAGGGIRNLRDIESLLSLGVNRVALNNITPQNLGFLAEAAARFGSERIITAIDGIKNPPESGLHRLEAVMPNTDNKHGLELVNWVKQIEKQGTSAILLTSRDTDGTKNGYDLEMTKAVAQAVNIPVIASGGAGSMEDIYAVITGGKAQAVLAASVFHSGMINIMELKKYLYSRGIPVNMPPFR</sequence>
<evidence type="ECO:0000256" key="5">
    <source>
        <dbReference type="ARBA" id="ARBA00022605"/>
    </source>
</evidence>
<evidence type="ECO:0000256" key="4">
    <source>
        <dbReference type="ARBA" id="ARBA00012809"/>
    </source>
</evidence>
<dbReference type="InterPro" id="IPR013785">
    <property type="entry name" value="Aldolase_TIM"/>
</dbReference>
<evidence type="ECO:0000256" key="11">
    <source>
        <dbReference type="RuleBase" id="RU003657"/>
    </source>
</evidence>
<dbReference type="Proteomes" id="UP001327986">
    <property type="component" value="Chromosome"/>
</dbReference>
<protein>
    <recommendedName>
        <fullName evidence="4">imidazole glycerol-phosphate synthase</fullName>
        <ecNumber evidence="4">4.3.2.10</ecNumber>
    </recommendedName>
    <alternativeName>
        <fullName evidence="9">IGP synthase cyclase subunit</fullName>
    </alternativeName>
</protein>
<evidence type="ECO:0000256" key="10">
    <source>
        <dbReference type="ARBA" id="ARBA00047838"/>
    </source>
</evidence>
<evidence type="ECO:0000256" key="2">
    <source>
        <dbReference type="ARBA" id="ARBA00009667"/>
    </source>
</evidence>
<dbReference type="PANTHER" id="PTHR21235:SF2">
    <property type="entry name" value="IMIDAZOLE GLYCEROL PHOSPHATE SYNTHASE HISHF"/>
    <property type="match status" value="1"/>
</dbReference>
<accession>A0AB38ZA25</accession>
<keyword evidence="6 11" id="KW-0368">Histidine biosynthesis</keyword>
<dbReference type="CDD" id="cd04731">
    <property type="entry name" value="HisF"/>
    <property type="match status" value="1"/>
</dbReference>
<dbReference type="RefSeq" id="WP_279115573.1">
    <property type="nucleotide sequence ID" value="NZ_CP141531.1"/>
</dbReference>
<organism evidence="12 13">
    <name type="scientific">Dehalococcoides mccartyi</name>
    <dbReference type="NCBI Taxonomy" id="61435"/>
    <lineage>
        <taxon>Bacteria</taxon>
        <taxon>Bacillati</taxon>
        <taxon>Chloroflexota</taxon>
        <taxon>Dehalococcoidia</taxon>
        <taxon>Dehalococcoidales</taxon>
        <taxon>Dehalococcoidaceae</taxon>
        <taxon>Dehalococcoides</taxon>
    </lineage>
</organism>
<dbReference type="PANTHER" id="PTHR21235">
    <property type="entry name" value="IMIDAZOLE GLYCEROL PHOSPHATE SYNTHASE SUBUNIT HISF/H IGP SYNTHASE SUBUNIT HISF/H"/>
    <property type="match status" value="1"/>
</dbReference>
<evidence type="ECO:0000256" key="6">
    <source>
        <dbReference type="ARBA" id="ARBA00023102"/>
    </source>
</evidence>
<comment type="function">
    <text evidence="8">IGPS catalyzes the conversion of PRFAR and glutamine to IGP, AICAR and glutamate. The HisF subunit catalyzes the cyclization activity that produces IGP and AICAR from PRFAR using the ammonia provided by the HisH subunit.</text>
</comment>
<name>A0AB38ZA25_9CHLR</name>
<evidence type="ECO:0000313" key="12">
    <source>
        <dbReference type="EMBL" id="WRO07451.1"/>
    </source>
</evidence>
<comment type="catalytic activity">
    <reaction evidence="10">
        <text>5-[(5-phospho-1-deoxy-D-ribulos-1-ylimino)methylamino]-1-(5-phospho-beta-D-ribosyl)imidazole-4-carboxamide + L-glutamine = D-erythro-1-(imidazol-4-yl)glycerol 3-phosphate + 5-amino-1-(5-phospho-beta-D-ribosyl)imidazole-4-carboxamide + L-glutamate + H(+)</text>
        <dbReference type="Rhea" id="RHEA:24793"/>
        <dbReference type="ChEBI" id="CHEBI:15378"/>
        <dbReference type="ChEBI" id="CHEBI:29985"/>
        <dbReference type="ChEBI" id="CHEBI:58278"/>
        <dbReference type="ChEBI" id="CHEBI:58359"/>
        <dbReference type="ChEBI" id="CHEBI:58475"/>
        <dbReference type="ChEBI" id="CHEBI:58525"/>
        <dbReference type="EC" id="4.3.2.10"/>
    </reaction>
</comment>
<keyword evidence="5 11" id="KW-0028">Amino-acid biosynthesis</keyword>
<evidence type="ECO:0000256" key="7">
    <source>
        <dbReference type="ARBA" id="ARBA00023239"/>
    </source>
</evidence>
<dbReference type="EMBL" id="CP141531">
    <property type="protein sequence ID" value="WRO07451.1"/>
    <property type="molecule type" value="Genomic_DNA"/>
</dbReference>
<proteinExistence type="inferred from homology"/>
<dbReference type="InterPro" id="IPR050064">
    <property type="entry name" value="IGPS_HisA/HisF"/>
</dbReference>
<comment type="pathway">
    <text evidence="1">Amino-acid biosynthesis; L-histidine biosynthesis; L-histidine from 5-phospho-alpha-D-ribose 1-diphosphate: step 5/9.</text>
</comment>
<dbReference type="Pfam" id="PF00977">
    <property type="entry name" value="His_biosynth"/>
    <property type="match status" value="1"/>
</dbReference>
<comment type="subunit">
    <text evidence="3">Heterodimer of HisH and HisF.</text>
</comment>
<dbReference type="EC" id="4.3.2.10" evidence="4"/>
<comment type="similarity">
    <text evidence="2 11">Belongs to the HisA/HisF family.</text>
</comment>
<dbReference type="InterPro" id="IPR004651">
    <property type="entry name" value="HisF"/>
</dbReference>
<evidence type="ECO:0000256" key="8">
    <source>
        <dbReference type="ARBA" id="ARBA00025475"/>
    </source>
</evidence>
<dbReference type="InterPro" id="IPR006062">
    <property type="entry name" value="His_biosynth"/>
</dbReference>
<reference evidence="12" key="1">
    <citation type="submission" date="2023-12" db="EMBL/GenBank/DDBJ databases">
        <title>Isolation of organohalide respiring bacteria Dehalococcoides mccartyi strain GPTCE1 in groundwater collected near a chemical plant in Suzhou, China.</title>
        <authorList>
            <person name="Liu G."/>
        </authorList>
    </citation>
    <scope>NUCLEOTIDE SEQUENCE</scope>
    <source>
        <strain evidence="12">GPTCE1</strain>
    </source>
</reference>
<dbReference type="GO" id="GO:0000105">
    <property type="term" value="P:L-histidine biosynthetic process"/>
    <property type="evidence" value="ECO:0007669"/>
    <property type="project" value="UniProtKB-KW"/>
</dbReference>
<evidence type="ECO:0000256" key="9">
    <source>
        <dbReference type="ARBA" id="ARBA00030264"/>
    </source>
</evidence>
<dbReference type="SUPFAM" id="SSF51366">
    <property type="entry name" value="Ribulose-phoshate binding barrel"/>
    <property type="match status" value="1"/>
</dbReference>
<keyword evidence="7" id="KW-0456">Lyase</keyword>